<feature type="transmembrane region" description="Helical" evidence="1">
    <location>
        <begin position="175"/>
        <end position="200"/>
    </location>
</feature>
<accession>A0A177EB06</accession>
<evidence type="ECO:0000313" key="3">
    <source>
        <dbReference type="Proteomes" id="UP000185944"/>
    </source>
</evidence>
<feature type="transmembrane region" description="Helical" evidence="1">
    <location>
        <begin position="88"/>
        <end position="114"/>
    </location>
</feature>
<dbReference type="GeneID" id="93647477"/>
<evidence type="ECO:0000256" key="1">
    <source>
        <dbReference type="SAM" id="Phobius"/>
    </source>
</evidence>
<feature type="transmembrane region" description="Helical" evidence="1">
    <location>
        <begin position="221"/>
        <end position="242"/>
    </location>
</feature>
<comment type="caution">
    <text evidence="2">The sequence shown here is derived from an EMBL/GenBank/DDBJ whole genome shotgun (WGS) entry which is preliminary data.</text>
</comment>
<name>A0A177EB06_9MICR</name>
<dbReference type="AlphaFoldDB" id="A0A177EB06"/>
<evidence type="ECO:0000313" key="2">
    <source>
        <dbReference type="EMBL" id="OAG28988.1"/>
    </source>
</evidence>
<sequence length="274" mass="30238">MVKKDKKPSFILASKSKDVRVSVRGGEESMFVEITRIDTAPSTPRNSILKTLLALAVFMWSVYTIAVPCICAGAVWRKSDGDPDRSFWGTLLFGDLCLVNMQLIGTLLFGYLVLGQCLGIKCLLITKGHSGHTQAGRWLGVCHAVQATAVAVGISAVGCGIFFPSKFSQFIPSLIFTGWYGLLGYTTMIMYPHPFMSFMFESMLRHSGLRLGMSSKTRKRFLSSLFMVELLFLTVLILYTGAFQFTIACLMEVTTKSIEGWFLGLGMSGIEVEK</sequence>
<dbReference type="Proteomes" id="UP000185944">
    <property type="component" value="Unassembled WGS sequence"/>
</dbReference>
<gene>
    <name evidence="2" type="ORF">NEDG_01127</name>
</gene>
<dbReference type="EMBL" id="LTDL01000042">
    <property type="protein sequence ID" value="OAG28988.1"/>
    <property type="molecule type" value="Genomic_DNA"/>
</dbReference>
<feature type="transmembrane region" description="Helical" evidence="1">
    <location>
        <begin position="52"/>
        <end position="76"/>
    </location>
</feature>
<protein>
    <submittedName>
        <fullName evidence="2">Uncharacterized protein</fullName>
    </submittedName>
</protein>
<organism evidence="2 3">
    <name type="scientific">Nematocida displodere</name>
    <dbReference type="NCBI Taxonomy" id="1805483"/>
    <lineage>
        <taxon>Eukaryota</taxon>
        <taxon>Fungi</taxon>
        <taxon>Fungi incertae sedis</taxon>
        <taxon>Microsporidia</taxon>
        <taxon>Nematocida</taxon>
    </lineage>
</organism>
<proteinExistence type="predicted"/>
<keyword evidence="1" id="KW-1133">Transmembrane helix</keyword>
<dbReference type="VEuPathDB" id="MicrosporidiaDB:NEDG_01127"/>
<keyword evidence="1" id="KW-0472">Membrane</keyword>
<keyword evidence="3" id="KW-1185">Reference proteome</keyword>
<keyword evidence="1" id="KW-0812">Transmembrane</keyword>
<dbReference type="RefSeq" id="XP_067543733.1">
    <property type="nucleotide sequence ID" value="XM_067688545.1"/>
</dbReference>
<reference evidence="2 3" key="1">
    <citation type="submission" date="2016-02" db="EMBL/GenBank/DDBJ databases">
        <title>Discovery of a natural microsporidian pathogen with a broad tissue tropism in Caenorhabditis elegans.</title>
        <authorList>
            <person name="Luallen R.J."/>
            <person name="Reinke A.W."/>
            <person name="Tong L."/>
            <person name="Botts M.R."/>
            <person name="Felix M.-A."/>
            <person name="Troemel E.R."/>
        </authorList>
    </citation>
    <scope>NUCLEOTIDE SEQUENCE [LARGE SCALE GENOMIC DNA]</scope>
    <source>
        <strain evidence="2 3">JUm2807</strain>
    </source>
</reference>
<feature type="transmembrane region" description="Helical" evidence="1">
    <location>
        <begin position="135"/>
        <end position="163"/>
    </location>
</feature>